<dbReference type="Proteomes" id="UP000572540">
    <property type="component" value="Unassembled WGS sequence"/>
</dbReference>
<evidence type="ECO:0000313" key="1">
    <source>
        <dbReference type="EMBL" id="NYH16571.1"/>
    </source>
</evidence>
<gene>
    <name evidence="1" type="ORF">GGD41_003799</name>
</gene>
<protein>
    <submittedName>
        <fullName evidence="1">Uncharacterized protein</fullName>
    </submittedName>
</protein>
<sequence>MTERLPHFDLSDATPEQKAVLDEILSGPRAAI</sequence>
<reference evidence="1 2" key="1">
    <citation type="submission" date="2020-07" db="EMBL/GenBank/DDBJ databases">
        <title>Exploring microbial biodiversity for novel pathways involved in the catabolism of aromatic compounds derived from lignin.</title>
        <authorList>
            <person name="Elkins J."/>
        </authorList>
    </citation>
    <scope>NUCLEOTIDE SEQUENCE [LARGE SCALE GENOMIC DNA]</scope>
    <source>
        <strain evidence="1 2">H2C3B</strain>
    </source>
</reference>
<proteinExistence type="predicted"/>
<dbReference type="AlphaFoldDB" id="A0A7Y9W9E3"/>
<organism evidence="1 2">
    <name type="scientific">Paraburkholderia bryophila</name>
    <dbReference type="NCBI Taxonomy" id="420952"/>
    <lineage>
        <taxon>Bacteria</taxon>
        <taxon>Pseudomonadati</taxon>
        <taxon>Pseudomonadota</taxon>
        <taxon>Betaproteobacteria</taxon>
        <taxon>Burkholderiales</taxon>
        <taxon>Burkholderiaceae</taxon>
        <taxon>Paraburkholderia</taxon>
    </lineage>
</organism>
<comment type="caution">
    <text evidence="1">The sequence shown here is derived from an EMBL/GenBank/DDBJ whole genome shotgun (WGS) entry which is preliminary data.</text>
</comment>
<evidence type="ECO:0000313" key="2">
    <source>
        <dbReference type="Proteomes" id="UP000572540"/>
    </source>
</evidence>
<dbReference type="EMBL" id="JACCAU010000001">
    <property type="protein sequence ID" value="NYH16571.1"/>
    <property type="molecule type" value="Genomic_DNA"/>
</dbReference>
<name>A0A7Y9W9E3_9BURK</name>
<accession>A0A7Y9W9E3</accession>